<dbReference type="EMBL" id="JACIVE010000017">
    <property type="protein sequence ID" value="MBB1094878.1"/>
    <property type="molecule type" value="Genomic_DNA"/>
</dbReference>
<protein>
    <recommendedName>
        <fullName evidence="3">Papain-like cysteine peptidase</fullName>
    </recommendedName>
</protein>
<comment type="caution">
    <text evidence="1">The sequence shown here is derived from an EMBL/GenBank/DDBJ whole genome shotgun (WGS) entry which is preliminary data.</text>
</comment>
<organism evidence="1 2">
    <name type="scientific">Limosilactobacillus agrestis</name>
    <dbReference type="NCBI Taxonomy" id="2759748"/>
    <lineage>
        <taxon>Bacteria</taxon>
        <taxon>Bacillati</taxon>
        <taxon>Bacillota</taxon>
        <taxon>Bacilli</taxon>
        <taxon>Lactobacillales</taxon>
        <taxon>Lactobacillaceae</taxon>
        <taxon>Limosilactobacillus</taxon>
    </lineage>
</organism>
<reference evidence="1 2" key="1">
    <citation type="submission" date="2020-07" db="EMBL/GenBank/DDBJ databases">
        <title>Description of Limosilactobacillus balticus sp. nov., Limosilactobacillus agrestis sp. nov., Limosilactobacillus albertensis sp. nov., Limosilactobacillus rudii sp. nov., Limosilactobacillus fastidiosus sp. nov., five novel Limosilactobacillus species isolated from the vertebrate gastrointestinal tract, and proposal of 6 subspecies of Limosilactobacillus reuteri adapted to the gastrointestinal tract of specific vertebrate hosts.</title>
        <authorList>
            <person name="Li F."/>
            <person name="Cheng C."/>
            <person name="Zheng J."/>
            <person name="Quevedo R.M."/>
            <person name="Li J."/>
            <person name="Roos S."/>
            <person name="Gaenzle M.G."/>
            <person name="Walter J."/>
        </authorList>
    </citation>
    <scope>NUCLEOTIDE SEQUENCE [LARGE SCALE GENOMIC DNA]</scope>
    <source>
        <strain evidence="1 2">BG-MG3-A</strain>
    </source>
</reference>
<evidence type="ECO:0000313" key="2">
    <source>
        <dbReference type="Proteomes" id="UP000534578"/>
    </source>
</evidence>
<name>A0A7W3YKG4_9LACO</name>
<sequence>MDYKNYISLGYFCNVASDLEQLGLRNTSSPFDWVISDFEGVIQAIDNQFSDFMVYDNLIQSEKFRNHYFDSKYKIYFFHDFDEYTSLRNQYNIVKEKYDRRIKRFLSNIKEPTIFFRYISSEKDMANELKYIEKNYDYIVNTIKRYNQNNKLIFIGDESVNSGNKFTVYHVKVDNNDIVSRHPIINNDELHNIVKNFTVYNQEENIKRFNEKQNKKKKTRITSFVLTKYKALFRQKYRHEKSFYWETK</sequence>
<dbReference type="Pfam" id="PF08795">
    <property type="entry name" value="DUF1796"/>
    <property type="match status" value="1"/>
</dbReference>
<evidence type="ECO:0008006" key="3">
    <source>
        <dbReference type="Google" id="ProtNLM"/>
    </source>
</evidence>
<accession>A0A7W3YKG4</accession>
<dbReference type="RefSeq" id="WP_182577851.1">
    <property type="nucleotide sequence ID" value="NZ_JACIVE010000017.1"/>
</dbReference>
<gene>
    <name evidence="1" type="ORF">H5R92_01415</name>
</gene>
<dbReference type="InterPro" id="IPR014903">
    <property type="entry name" value="DUF1796"/>
</dbReference>
<proteinExistence type="predicted"/>
<dbReference type="AlphaFoldDB" id="A0A7W3YKG4"/>
<dbReference type="Proteomes" id="UP000534578">
    <property type="component" value="Unassembled WGS sequence"/>
</dbReference>
<evidence type="ECO:0000313" key="1">
    <source>
        <dbReference type="EMBL" id="MBB1094878.1"/>
    </source>
</evidence>